<feature type="domain" description="Solute-binding protein family 3/N-terminal" evidence="4">
    <location>
        <begin position="18"/>
        <end position="233"/>
    </location>
</feature>
<dbReference type="Pfam" id="PF09084">
    <property type="entry name" value="NMT1"/>
    <property type="match status" value="1"/>
</dbReference>
<dbReference type="Gene3D" id="3.40.190.10">
    <property type="entry name" value="Periplasmic binding protein-like II"/>
    <property type="match status" value="2"/>
</dbReference>
<evidence type="ECO:0000256" key="3">
    <source>
        <dbReference type="ARBA" id="ARBA00022729"/>
    </source>
</evidence>
<reference evidence="5 6" key="1">
    <citation type="submission" date="2022-07" db="EMBL/GenBank/DDBJ databases">
        <title>Methylomonas rivi sp. nov., Methylomonas rosea sp. nov., Methylomonas aureus sp. nov. and Methylomonas subterranea sp. nov., four novel methanotrophs isolated from a freshwater creek and the deep terrestrial subsurface.</title>
        <authorList>
            <person name="Abin C."/>
            <person name="Sankaranarayanan K."/>
            <person name="Garner C."/>
            <person name="Sindelar R."/>
            <person name="Kotary K."/>
            <person name="Garner R."/>
            <person name="Barclay S."/>
            <person name="Lawson P."/>
            <person name="Krumholz L."/>
        </authorList>
    </citation>
    <scope>NUCLEOTIDE SEQUENCE [LARGE SCALE GENOMIC DNA]</scope>
    <source>
        <strain evidence="5 6">SURF-1</strain>
    </source>
</reference>
<dbReference type="InterPro" id="IPR001638">
    <property type="entry name" value="Solute-binding_3/MltF_N"/>
</dbReference>
<sequence length="316" mass="35175">MLAACQKSTPQNPEPFRKITVAFTYQPESVLMHVAMAQDFFTAEGLEVQPQMYSFGKTALQAVVDGKADFATVAETPLMFSILRGEPVTAIANIVTSSSNHAIVARRDTGIAKLADLKGKRVGFTPGTTSEFFLDSILTASGLTRPEIEPVAIDPEDMQQSLERKRVDAVCTWNYPLIQIRRQLGADVAVFYDRDIYTETFNVAAQKAFIENNADTAERVLRALLKAEAFVADKPEAAQTIMARATRLELSLVKDVWADFNYELALDQTLLITLEDETRWAMKNRLADREVMPDYRLHIHTDSLAAVKPAAVSIYH</sequence>
<dbReference type="InterPro" id="IPR015168">
    <property type="entry name" value="SsuA/THI5"/>
</dbReference>
<evidence type="ECO:0000256" key="2">
    <source>
        <dbReference type="ARBA" id="ARBA00010742"/>
    </source>
</evidence>
<evidence type="ECO:0000313" key="6">
    <source>
        <dbReference type="Proteomes" id="UP001524569"/>
    </source>
</evidence>
<name>A0ABT1UI20_9GAMM</name>
<dbReference type="EMBL" id="JANIBM010000007">
    <property type="protein sequence ID" value="MCQ8181071.1"/>
    <property type="molecule type" value="Genomic_DNA"/>
</dbReference>
<comment type="similarity">
    <text evidence="2">Belongs to the bacterial solute-binding protein SsuA/TauA family.</text>
</comment>
<accession>A0ABT1UI20</accession>
<organism evidence="5 6">
    <name type="scientific">Methylomonas aurea</name>
    <dbReference type="NCBI Taxonomy" id="2952224"/>
    <lineage>
        <taxon>Bacteria</taxon>
        <taxon>Pseudomonadati</taxon>
        <taxon>Pseudomonadota</taxon>
        <taxon>Gammaproteobacteria</taxon>
        <taxon>Methylococcales</taxon>
        <taxon>Methylococcaceae</taxon>
        <taxon>Methylomonas</taxon>
    </lineage>
</organism>
<dbReference type="PANTHER" id="PTHR30024">
    <property type="entry name" value="ALIPHATIC SULFONATES-BINDING PROTEIN-RELATED"/>
    <property type="match status" value="1"/>
</dbReference>
<dbReference type="Proteomes" id="UP001524569">
    <property type="component" value="Unassembled WGS sequence"/>
</dbReference>
<gene>
    <name evidence="5" type="ORF">NP603_08125</name>
</gene>
<proteinExistence type="inferred from homology"/>
<comment type="caution">
    <text evidence="5">The sequence shown here is derived from an EMBL/GenBank/DDBJ whole genome shotgun (WGS) entry which is preliminary data.</text>
</comment>
<keyword evidence="6" id="KW-1185">Reference proteome</keyword>
<dbReference type="CDD" id="cd01008">
    <property type="entry name" value="PBP2_NrtA_SsuA_CpmA_like"/>
    <property type="match status" value="1"/>
</dbReference>
<keyword evidence="3" id="KW-0732">Signal</keyword>
<evidence type="ECO:0000259" key="4">
    <source>
        <dbReference type="SMART" id="SM00062"/>
    </source>
</evidence>
<protein>
    <submittedName>
        <fullName evidence="5">NrtA/SsuA/CpmA family ABC transporter substrate-binding protein</fullName>
    </submittedName>
</protein>
<evidence type="ECO:0000256" key="1">
    <source>
        <dbReference type="ARBA" id="ARBA00004418"/>
    </source>
</evidence>
<comment type="subcellular location">
    <subcellularLocation>
        <location evidence="1">Periplasm</location>
    </subcellularLocation>
</comment>
<dbReference type="SUPFAM" id="SSF53850">
    <property type="entry name" value="Periplasmic binding protein-like II"/>
    <property type="match status" value="1"/>
</dbReference>
<evidence type="ECO:0000313" key="5">
    <source>
        <dbReference type="EMBL" id="MCQ8181071.1"/>
    </source>
</evidence>
<dbReference type="PANTHER" id="PTHR30024:SF47">
    <property type="entry name" value="TAURINE-BINDING PERIPLASMIC PROTEIN"/>
    <property type="match status" value="1"/>
</dbReference>
<dbReference type="SMART" id="SM00062">
    <property type="entry name" value="PBPb"/>
    <property type="match status" value="1"/>
</dbReference>